<gene>
    <name evidence="1" type="ORF">WT56_12270</name>
</gene>
<evidence type="ECO:0000313" key="2">
    <source>
        <dbReference type="Proteomes" id="UP000062912"/>
    </source>
</evidence>
<accession>A0A132EI58</accession>
<name>A0A132EI58_9BURK</name>
<dbReference type="Proteomes" id="UP000062912">
    <property type="component" value="Unassembled WGS sequence"/>
</dbReference>
<sequence length="84" mass="9109">MKPHRTFSLPFGIELTVDDGVANIESRLPEALPDLRDPVENGRLVGVVEGVEQLLLSLARVGIDLSDPRFARAIDDCVANLQAS</sequence>
<protein>
    <submittedName>
        <fullName evidence="1">Uncharacterized protein</fullName>
    </submittedName>
</protein>
<proteinExistence type="predicted"/>
<dbReference type="EMBL" id="LPJR01000025">
    <property type="protein sequence ID" value="KWF30789.1"/>
    <property type="molecule type" value="Genomic_DNA"/>
</dbReference>
<dbReference type="AlphaFoldDB" id="A0A132EI58"/>
<comment type="caution">
    <text evidence="1">The sequence shown here is derived from an EMBL/GenBank/DDBJ whole genome shotgun (WGS) entry which is preliminary data.</text>
</comment>
<organism evidence="1 2">
    <name type="scientific">Burkholderia pseudomultivorans</name>
    <dbReference type="NCBI Taxonomy" id="1207504"/>
    <lineage>
        <taxon>Bacteria</taxon>
        <taxon>Pseudomonadati</taxon>
        <taxon>Pseudomonadota</taxon>
        <taxon>Betaproteobacteria</taxon>
        <taxon>Burkholderiales</taxon>
        <taxon>Burkholderiaceae</taxon>
        <taxon>Burkholderia</taxon>
        <taxon>Burkholderia cepacia complex</taxon>
    </lineage>
</organism>
<dbReference type="RefSeq" id="WP_060240977.1">
    <property type="nucleotide sequence ID" value="NZ_LPJR01000025.1"/>
</dbReference>
<evidence type="ECO:0000313" key="1">
    <source>
        <dbReference type="EMBL" id="KWF30789.1"/>
    </source>
</evidence>
<reference evidence="1 2" key="1">
    <citation type="submission" date="2015-11" db="EMBL/GenBank/DDBJ databases">
        <title>Expanding the genomic diversity of Burkholderia species for the development of highly accurate diagnostics.</title>
        <authorList>
            <person name="Sahl J."/>
            <person name="Keim P."/>
            <person name="Wagner D."/>
        </authorList>
    </citation>
    <scope>NUCLEOTIDE SEQUENCE [LARGE SCALE GENOMIC DNA]</scope>
    <source>
        <strain evidence="1 2">MSMB368WGS</strain>
    </source>
</reference>